<dbReference type="eggNOG" id="ENOG5032UMR">
    <property type="taxonomic scope" value="Bacteria"/>
</dbReference>
<protein>
    <submittedName>
        <fullName evidence="3">Uncharacterized protein</fullName>
    </submittedName>
</protein>
<dbReference type="EMBL" id="CP005587">
    <property type="protein sequence ID" value="AGK59789.1"/>
    <property type="molecule type" value="Genomic_DNA"/>
</dbReference>
<feature type="transmembrane region" description="Helical" evidence="2">
    <location>
        <begin position="121"/>
        <end position="140"/>
    </location>
</feature>
<feature type="transmembrane region" description="Helical" evidence="2">
    <location>
        <begin position="160"/>
        <end position="178"/>
    </location>
</feature>
<dbReference type="AlphaFoldDB" id="N0B830"/>
<feature type="transmembrane region" description="Helical" evidence="2">
    <location>
        <begin position="86"/>
        <end position="109"/>
    </location>
</feature>
<accession>N0B830</accession>
<keyword evidence="2" id="KW-1133">Transmembrane helix</keyword>
<feature type="transmembrane region" description="Helical" evidence="2">
    <location>
        <begin position="48"/>
        <end position="74"/>
    </location>
</feature>
<organism evidence="3 4">
    <name type="scientific">Hyphomicrobium denitrificans 1NES1</name>
    <dbReference type="NCBI Taxonomy" id="670307"/>
    <lineage>
        <taxon>Bacteria</taxon>
        <taxon>Pseudomonadati</taxon>
        <taxon>Pseudomonadota</taxon>
        <taxon>Alphaproteobacteria</taxon>
        <taxon>Hyphomicrobiales</taxon>
        <taxon>Hyphomicrobiaceae</taxon>
        <taxon>Hyphomicrobium</taxon>
    </lineage>
</organism>
<keyword evidence="4" id="KW-1185">Reference proteome</keyword>
<evidence type="ECO:0000313" key="4">
    <source>
        <dbReference type="Proteomes" id="UP000005952"/>
    </source>
</evidence>
<feature type="transmembrane region" description="Helical" evidence="2">
    <location>
        <begin position="20"/>
        <end position="41"/>
    </location>
</feature>
<dbReference type="KEGG" id="hdt:HYPDE_40603"/>
<sequence length="206" mass="21055">MPAVAAGVGKERLALPSPLAFGYTLRCAVVVVEGATVTSSVTEASTMLVIGLILSMFGIGLFCWLIFTLAVYALPFFVGLTAGMAAFHSGAGVIGALLAGIVAGALTLAVGQIAFAVVRPLVLRAVIAAAFAIPAAIAGYHAVLDLSQIGVPSLVWREVFAWMGAIVIGGTAWGRMTVFAEPLPLRPSGASRNEPQPLLTGATHRG</sequence>
<gene>
    <name evidence="3" type="ORF">HYPDE_40603</name>
</gene>
<dbReference type="STRING" id="670307.HYPDE_40603"/>
<proteinExistence type="predicted"/>
<dbReference type="RefSeq" id="WP_015599803.1">
    <property type="nucleotide sequence ID" value="NC_021172.1"/>
</dbReference>
<evidence type="ECO:0000256" key="1">
    <source>
        <dbReference type="SAM" id="MobiDB-lite"/>
    </source>
</evidence>
<evidence type="ECO:0000256" key="2">
    <source>
        <dbReference type="SAM" id="Phobius"/>
    </source>
</evidence>
<reference evidence="3 4" key="1">
    <citation type="journal article" date="2013" name="Genome Announc.">
        <title>Genome sequences for three denitrifying bacterial strains isolated from a uranium- and nitrate-contaminated subsurface environment.</title>
        <authorList>
            <person name="Venkatramanan R."/>
            <person name="Prakash O."/>
            <person name="Woyke T."/>
            <person name="Chain P."/>
            <person name="Goodwin L.A."/>
            <person name="Watson D."/>
            <person name="Brooks S."/>
            <person name="Kostka J.E."/>
            <person name="Green S.J."/>
        </authorList>
    </citation>
    <scope>NUCLEOTIDE SEQUENCE [LARGE SCALE GENOMIC DNA]</scope>
    <source>
        <strain evidence="3 4">1NES1</strain>
    </source>
</reference>
<dbReference type="HOGENOM" id="CLU_108488_0_0_5"/>
<name>N0B830_9HYPH</name>
<feature type="region of interest" description="Disordered" evidence="1">
    <location>
        <begin position="187"/>
        <end position="206"/>
    </location>
</feature>
<evidence type="ECO:0000313" key="3">
    <source>
        <dbReference type="EMBL" id="AGK59789.1"/>
    </source>
</evidence>
<keyword evidence="2" id="KW-0472">Membrane</keyword>
<dbReference type="Proteomes" id="UP000005952">
    <property type="component" value="Chromosome"/>
</dbReference>
<keyword evidence="2" id="KW-0812">Transmembrane</keyword>